<gene>
    <name evidence="2" type="ORF">OS493_035147</name>
</gene>
<feature type="compositionally biased region" description="Polar residues" evidence="1">
    <location>
        <begin position="382"/>
        <end position="392"/>
    </location>
</feature>
<feature type="region of interest" description="Disordered" evidence="1">
    <location>
        <begin position="271"/>
        <end position="298"/>
    </location>
</feature>
<reference evidence="2" key="1">
    <citation type="submission" date="2023-01" db="EMBL/GenBank/DDBJ databases">
        <title>Genome assembly of the deep-sea coral Lophelia pertusa.</title>
        <authorList>
            <person name="Herrera S."/>
            <person name="Cordes E."/>
        </authorList>
    </citation>
    <scope>NUCLEOTIDE SEQUENCE</scope>
    <source>
        <strain evidence="2">USNM1676648</strain>
        <tissue evidence="2">Polyp</tissue>
    </source>
</reference>
<dbReference type="EMBL" id="MU826877">
    <property type="protein sequence ID" value="KAJ7369976.1"/>
    <property type="molecule type" value="Genomic_DNA"/>
</dbReference>
<comment type="caution">
    <text evidence="2">The sequence shown here is derived from an EMBL/GenBank/DDBJ whole genome shotgun (WGS) entry which is preliminary data.</text>
</comment>
<name>A0A9W9YV35_9CNID</name>
<feature type="region of interest" description="Disordered" evidence="1">
    <location>
        <begin position="106"/>
        <end position="154"/>
    </location>
</feature>
<evidence type="ECO:0000313" key="2">
    <source>
        <dbReference type="EMBL" id="KAJ7369976.1"/>
    </source>
</evidence>
<keyword evidence="3" id="KW-1185">Reference proteome</keyword>
<protein>
    <submittedName>
        <fullName evidence="2">Uncharacterized protein</fullName>
    </submittedName>
</protein>
<feature type="compositionally biased region" description="Polar residues" evidence="1">
    <location>
        <begin position="350"/>
        <end position="363"/>
    </location>
</feature>
<sequence>MFMSRLADQRARLVVMLRRGDIPEELENEKIVELQLQKKQREVESKLSFVIKKLADLKYTDDPLKQCQVKEQHPTGTQAFRELQLKEKSTRQKLLARREEMRNFGFPSATISGQSTPSSSRIRFGTGHSSLSDASSVTSPWEDGGRESAVSSIPASNRKNLIAKHAASKGGLSDSSHHVHKVTPSSQNYFAKRGFPRQQRFPSKDKCGMSRNDRPKSCLLVKFMNDSHQALYHKSTFPRRIESGAHCDMRGTKSARAQRTMSGIQRARAKNVPNLARSSSSGCLKLEEQSSDSSKAERVPILHPVTANAAENQAETQQPRRYVYDIREFSPVVFWRNSDKRVKRRRDPRTSSALCDLSQQRTASESDENSRIHQRGRGHTTDMASVQEKQTW</sequence>
<dbReference type="AlphaFoldDB" id="A0A9W9YV35"/>
<organism evidence="2 3">
    <name type="scientific">Desmophyllum pertusum</name>
    <dbReference type="NCBI Taxonomy" id="174260"/>
    <lineage>
        <taxon>Eukaryota</taxon>
        <taxon>Metazoa</taxon>
        <taxon>Cnidaria</taxon>
        <taxon>Anthozoa</taxon>
        <taxon>Hexacorallia</taxon>
        <taxon>Scleractinia</taxon>
        <taxon>Caryophylliina</taxon>
        <taxon>Caryophylliidae</taxon>
        <taxon>Desmophyllum</taxon>
    </lineage>
</organism>
<evidence type="ECO:0000313" key="3">
    <source>
        <dbReference type="Proteomes" id="UP001163046"/>
    </source>
</evidence>
<feature type="region of interest" description="Disordered" evidence="1">
    <location>
        <begin position="339"/>
        <end position="392"/>
    </location>
</feature>
<proteinExistence type="predicted"/>
<feature type="compositionally biased region" description="Polar residues" evidence="1">
    <location>
        <begin position="109"/>
        <end position="139"/>
    </location>
</feature>
<dbReference type="Proteomes" id="UP001163046">
    <property type="component" value="Unassembled WGS sequence"/>
</dbReference>
<evidence type="ECO:0000256" key="1">
    <source>
        <dbReference type="SAM" id="MobiDB-lite"/>
    </source>
</evidence>
<accession>A0A9W9YV35</accession>